<gene>
    <name evidence="3" type="ORF">Clopa_0826</name>
</gene>
<dbReference type="HOGENOM" id="CLU_1445325_0_0_9"/>
<evidence type="ECO:0000313" key="3">
    <source>
        <dbReference type="EMBL" id="AGK95851.1"/>
    </source>
</evidence>
<protein>
    <recommendedName>
        <fullName evidence="5">Gram-positive cocci surface proteins LPxTG domain-containing protein</fullName>
    </recommendedName>
</protein>
<dbReference type="Proteomes" id="UP000013523">
    <property type="component" value="Chromosome"/>
</dbReference>
<dbReference type="STRING" id="86416.Clopa_0826"/>
<name>R4K266_CLOPA</name>
<reference evidence="3 4" key="1">
    <citation type="submission" date="2012-01" db="EMBL/GenBank/DDBJ databases">
        <title>Complete sequence of chromosome of Clostridium pasteurianum BC1.</title>
        <authorList>
            <consortium name="US DOE Joint Genome Institute"/>
            <person name="Lucas S."/>
            <person name="Han J."/>
            <person name="Lapidus A."/>
            <person name="Cheng J.-F."/>
            <person name="Goodwin L."/>
            <person name="Pitluck S."/>
            <person name="Peters L."/>
            <person name="Mikhailova N."/>
            <person name="Teshima H."/>
            <person name="Detter J.C."/>
            <person name="Han C."/>
            <person name="Tapia R."/>
            <person name="Land M."/>
            <person name="Hauser L."/>
            <person name="Kyrpides N."/>
            <person name="Ivanova N."/>
            <person name="Pagani I."/>
            <person name="Dunn J."/>
            <person name="Taghavi S."/>
            <person name="Francis A."/>
            <person name="van der Lelie D."/>
            <person name="Woyke T."/>
        </authorList>
    </citation>
    <scope>NUCLEOTIDE SEQUENCE [LARGE SCALE GENOMIC DNA]</scope>
    <source>
        <strain evidence="3 4">BC1</strain>
    </source>
</reference>
<evidence type="ECO:0000256" key="1">
    <source>
        <dbReference type="SAM" id="Phobius"/>
    </source>
</evidence>
<keyword evidence="4" id="KW-1185">Reference proteome</keyword>
<dbReference type="PATRIC" id="fig|86416.3.peg.815"/>
<keyword evidence="1" id="KW-0812">Transmembrane</keyword>
<evidence type="ECO:0000313" key="4">
    <source>
        <dbReference type="Proteomes" id="UP000013523"/>
    </source>
</evidence>
<dbReference type="AlphaFoldDB" id="R4K266"/>
<proteinExistence type="predicted"/>
<keyword evidence="1" id="KW-0472">Membrane</keyword>
<feature type="chain" id="PRO_5004367426" description="Gram-positive cocci surface proteins LPxTG domain-containing protein" evidence="2">
    <location>
        <begin position="27"/>
        <end position="187"/>
    </location>
</feature>
<feature type="signal peptide" evidence="2">
    <location>
        <begin position="1"/>
        <end position="26"/>
    </location>
</feature>
<keyword evidence="1" id="KW-1133">Transmembrane helix</keyword>
<dbReference type="EMBL" id="CP003261">
    <property type="protein sequence ID" value="AGK95851.1"/>
    <property type="molecule type" value="Genomic_DNA"/>
</dbReference>
<accession>R4K266</accession>
<feature type="transmembrane region" description="Helical" evidence="1">
    <location>
        <begin position="162"/>
        <end position="181"/>
    </location>
</feature>
<evidence type="ECO:0000256" key="2">
    <source>
        <dbReference type="SAM" id="SignalP"/>
    </source>
</evidence>
<keyword evidence="2" id="KW-0732">Signal</keyword>
<organism evidence="3 4">
    <name type="scientific">Clostridium pasteurianum BC1</name>
    <dbReference type="NCBI Taxonomy" id="86416"/>
    <lineage>
        <taxon>Bacteria</taxon>
        <taxon>Bacillati</taxon>
        <taxon>Bacillota</taxon>
        <taxon>Clostridia</taxon>
        <taxon>Eubacteriales</taxon>
        <taxon>Clostridiaceae</taxon>
        <taxon>Clostridium</taxon>
    </lineage>
</organism>
<evidence type="ECO:0008006" key="5">
    <source>
        <dbReference type="Google" id="ProtNLM"/>
    </source>
</evidence>
<sequence length="187" mass="19048">MKFSKRLLTAVVAASLVIGTSVTAFGATKDNVITALQNARVAQPYISQARVYLNQHDVSASQLDVVVANINAAAPKLQAVNGDVSKLSAADKKTVQANITAAANAIGLTVSFIGNQTAVLKDAAGNVIFTGTGNPVHPTNANSTSQPVGNTLAKTATNYENFAALGAFLIATAAAGSVVVAKKRQLA</sequence>
<dbReference type="RefSeq" id="WP_015614175.1">
    <property type="nucleotide sequence ID" value="NC_021182.1"/>
</dbReference>
<dbReference type="KEGG" id="cpas:Clopa_0826"/>